<evidence type="ECO:0000313" key="4">
    <source>
        <dbReference type="Proteomes" id="UP000766986"/>
    </source>
</evidence>
<evidence type="ECO:0000259" key="2">
    <source>
        <dbReference type="Pfam" id="PF13201"/>
    </source>
</evidence>
<dbReference type="InterPro" id="IPR027840">
    <property type="entry name" value="DUF4493"/>
</dbReference>
<dbReference type="Gene3D" id="2.60.120.890">
    <property type="entry name" value="BT2081, beta-jelly-roll domain"/>
    <property type="match status" value="1"/>
</dbReference>
<keyword evidence="1" id="KW-0732">Signal</keyword>
<dbReference type="InterPro" id="IPR025112">
    <property type="entry name" value="PCMD"/>
</dbReference>
<dbReference type="PROSITE" id="PS51257">
    <property type="entry name" value="PROKAR_LIPOPROTEIN"/>
    <property type="match status" value="1"/>
</dbReference>
<dbReference type="InterPro" id="IPR038653">
    <property type="entry name" value="Put_CMD_sf"/>
</dbReference>
<keyword evidence="4" id="KW-1185">Reference proteome</keyword>
<sequence length="595" mass="64567">MKHIFLSLIALLATLSMVSCQQEDWESNVGYLRIEVGTNAYVDTKAIPENYNPQQIAVQIVNSKGEVVESTDDWETLKGTQLRLAPGQYTVNASSNGFDGSESGFDVPYYAGSQQITVETGKEVTANITCTLANVKVTVNYDDSFQKFASATTTVSSALEGVAALDFVMGSELKPGYFPVGDLTVTVNVTNQAGEQHSQSTSIADVKARKHYILNFKVADAGSIEKPTISINGEEIIFTFTFDVSTEASTQLEVQPANAWSNFAYLEGGVLSSEGELDPAAMRFEYKTADAEEWQTCSATYESESQKYTATLTELTPATEYNYRLVYEKDGNAYASDIVTFITETATTLHNGNMDTWTQSGNTWYPGSSEEAGNTTCFWNTSNPGTSQGMGAIGGAVNPTQGVSSPVHTPDGKAAELKSTQKMSVFAAASLYTGSFLGLDGMSANMEFGKPFTSRPSTLHGFYKYTPGVIDKLDRTPEGISITQGETMDQCAIFIALATKSFQFNNKNEEQYIDYANDPAIIAYGELPSGIATSGDNYVEFNIPLIYRDLITKPTHIIIVCSASKYGDYMTGSTSSVMYIDDLELIYGQPTTAQE</sequence>
<evidence type="ECO:0000313" key="3">
    <source>
        <dbReference type="EMBL" id="MBM6734043.1"/>
    </source>
</evidence>
<dbReference type="Proteomes" id="UP000766986">
    <property type="component" value="Unassembled WGS sequence"/>
</dbReference>
<accession>A0ABS2DX07</accession>
<evidence type="ECO:0000256" key="1">
    <source>
        <dbReference type="SAM" id="SignalP"/>
    </source>
</evidence>
<dbReference type="CDD" id="cd00063">
    <property type="entry name" value="FN3"/>
    <property type="match status" value="1"/>
</dbReference>
<dbReference type="Pfam" id="PF13201">
    <property type="entry name" value="PCMD"/>
    <property type="match status" value="1"/>
</dbReference>
<gene>
    <name evidence="3" type="ORF">H7U35_02210</name>
</gene>
<name>A0ABS2DX07_9BACT</name>
<reference evidence="3 4" key="1">
    <citation type="journal article" date="2021" name="Sci. Rep.">
        <title>The distribution of antibiotic resistance genes in chicken gut microbiota commensals.</title>
        <authorList>
            <person name="Juricova H."/>
            <person name="Matiasovicova J."/>
            <person name="Kubasova T."/>
            <person name="Cejkova D."/>
            <person name="Rychlik I."/>
        </authorList>
    </citation>
    <scope>NUCLEOTIDE SEQUENCE [LARGE SCALE GENOMIC DNA]</scope>
    <source>
        <strain evidence="3 4">An772</strain>
    </source>
</reference>
<dbReference type="RefSeq" id="WP_205094624.1">
    <property type="nucleotide sequence ID" value="NZ_JACLYZ010000003.1"/>
</dbReference>
<feature type="chain" id="PRO_5046621142" evidence="1">
    <location>
        <begin position="22"/>
        <end position="595"/>
    </location>
</feature>
<proteinExistence type="predicted"/>
<protein>
    <submittedName>
        <fullName evidence="3">DUF4493 domain-containing protein</fullName>
    </submittedName>
</protein>
<dbReference type="InterPro" id="IPR003961">
    <property type="entry name" value="FN3_dom"/>
</dbReference>
<feature type="domain" description="Putative carbohydrate metabolism" evidence="2">
    <location>
        <begin position="364"/>
        <end position="586"/>
    </location>
</feature>
<organism evidence="3 4">
    <name type="scientific">Mediterranea massiliensis</name>
    <dbReference type="NCBI Taxonomy" id="1841865"/>
    <lineage>
        <taxon>Bacteria</taxon>
        <taxon>Pseudomonadati</taxon>
        <taxon>Bacteroidota</taxon>
        <taxon>Bacteroidia</taxon>
        <taxon>Bacteroidales</taxon>
        <taxon>Bacteroidaceae</taxon>
        <taxon>Mediterranea</taxon>
    </lineage>
</organism>
<dbReference type="EMBL" id="JACLYZ010000003">
    <property type="protein sequence ID" value="MBM6734043.1"/>
    <property type="molecule type" value="Genomic_DNA"/>
</dbReference>
<feature type="signal peptide" evidence="1">
    <location>
        <begin position="1"/>
        <end position="21"/>
    </location>
</feature>
<dbReference type="Pfam" id="PF14900">
    <property type="entry name" value="DUF4493"/>
    <property type="match status" value="1"/>
</dbReference>
<comment type="caution">
    <text evidence="3">The sequence shown here is derived from an EMBL/GenBank/DDBJ whole genome shotgun (WGS) entry which is preliminary data.</text>
</comment>